<dbReference type="PANTHER" id="PTHR43080">
    <property type="entry name" value="CBS DOMAIN-CONTAINING PROTEIN CBSX3, MITOCHONDRIAL"/>
    <property type="match status" value="1"/>
</dbReference>
<dbReference type="InterPro" id="IPR051257">
    <property type="entry name" value="Diverse_CBS-Domain"/>
</dbReference>
<evidence type="ECO:0000256" key="2">
    <source>
        <dbReference type="PROSITE-ProRule" id="PRU00703"/>
    </source>
</evidence>
<dbReference type="InterPro" id="IPR005105">
    <property type="entry name" value="GlnD_Uridyltrans_N"/>
</dbReference>
<dbReference type="AlphaFoldDB" id="A0A162K2M7"/>
<feature type="domain" description="CBS" evidence="3">
    <location>
        <begin position="91"/>
        <end position="148"/>
    </location>
</feature>
<evidence type="ECO:0000313" key="5">
    <source>
        <dbReference type="Proteomes" id="UP000075787"/>
    </source>
</evidence>
<dbReference type="InterPro" id="IPR000644">
    <property type="entry name" value="CBS_dom"/>
</dbReference>
<dbReference type="Pfam" id="PF03445">
    <property type="entry name" value="DUF294"/>
    <property type="match status" value="1"/>
</dbReference>
<dbReference type="SMART" id="SM00116">
    <property type="entry name" value="CBS"/>
    <property type="match status" value="2"/>
</dbReference>
<dbReference type="OrthoDB" id="9808528at2"/>
<gene>
    <name evidence="4" type="ORF">AUP44_13210</name>
</gene>
<dbReference type="EMBL" id="LPZR01000200">
    <property type="protein sequence ID" value="KYO50363.1"/>
    <property type="molecule type" value="Genomic_DNA"/>
</dbReference>
<dbReference type="PROSITE" id="PS51371">
    <property type="entry name" value="CBS"/>
    <property type="match status" value="2"/>
</dbReference>
<sequence>MEPSEAEALFRLDSYPYRHLAGEVASRPLVTAEPGMTVQDAARAMARAGISALVERDEDGRPTGILTERDVVRALAREGAEAAVLPAAALMSRPVRTVDDDAFVYVAIGRMRRFEIRHLVVVDTAGRATGMITRRALLRLRAGDALAMGDRVEAAEDAKGLALVRADLGPLAASLLDQAVDARAIASVISAVTRDLTQRAAALAEAAMVAEGQGAAPAPYAVLVLGSAGRGETLLVPDQDNAIVHAGRDADDGWFGAFGQRMCRLLADAGIPFCQGGVMASRPAWRHGLEGWRGRVRAWIGDPDGDNMLNADIFFDMAPVAGDLALAEELHGYALAQAAHAPHFLQAMIRDLDRMHAPIGLFGDLRTDGKGRLDLKRHGLLPLTLTARALALRHGIAATGTATRVKALAQAGLLNPADAEQLDRSHALVMALLLEAQVARLREGKVPDTLVDVTALDSRRRSRLKSALKHIDAMTWVMRSSLGG</sequence>
<reference evidence="4 5" key="1">
    <citation type="submission" date="2015-12" db="EMBL/GenBank/DDBJ databases">
        <title>Genome sequence of Tistrella mobilis MCCC 1A02139.</title>
        <authorList>
            <person name="Lu L."/>
            <person name="Lai Q."/>
            <person name="Shao Z."/>
            <person name="Qian P."/>
        </authorList>
    </citation>
    <scope>NUCLEOTIDE SEQUENCE [LARGE SCALE GENOMIC DNA]</scope>
    <source>
        <strain evidence="4 5">MCCC 1A02139</strain>
    </source>
</reference>
<feature type="domain" description="CBS" evidence="3">
    <location>
        <begin position="25"/>
        <end position="81"/>
    </location>
</feature>
<keyword evidence="1 2" id="KW-0129">CBS domain</keyword>
<comment type="caution">
    <text evidence="4">The sequence shown here is derived from an EMBL/GenBank/DDBJ whole genome shotgun (WGS) entry which is preliminary data.</text>
</comment>
<dbReference type="InterPro" id="IPR046342">
    <property type="entry name" value="CBS_dom_sf"/>
</dbReference>
<name>A0A162K2M7_9PROT</name>
<dbReference type="Gene3D" id="3.10.580.10">
    <property type="entry name" value="CBS-domain"/>
    <property type="match status" value="1"/>
</dbReference>
<dbReference type="RefSeq" id="WP_062768202.1">
    <property type="nucleotide sequence ID" value="NZ_CP121045.1"/>
</dbReference>
<accession>A0A162K2M7</accession>
<dbReference type="GeneID" id="97242769"/>
<dbReference type="PANTHER" id="PTHR43080:SF2">
    <property type="entry name" value="CBS DOMAIN-CONTAINING PROTEIN"/>
    <property type="match status" value="1"/>
</dbReference>
<dbReference type="GO" id="GO:0008773">
    <property type="term" value="F:[protein-PII] uridylyltransferase activity"/>
    <property type="evidence" value="ECO:0007669"/>
    <property type="project" value="InterPro"/>
</dbReference>
<evidence type="ECO:0000259" key="3">
    <source>
        <dbReference type="PROSITE" id="PS51371"/>
    </source>
</evidence>
<dbReference type="CDD" id="cd05401">
    <property type="entry name" value="NT_GlnE_GlnD_like"/>
    <property type="match status" value="1"/>
</dbReference>
<evidence type="ECO:0000256" key="1">
    <source>
        <dbReference type="ARBA" id="ARBA00023122"/>
    </source>
</evidence>
<dbReference type="CDD" id="cd09836">
    <property type="entry name" value="CBS_pair_arch"/>
    <property type="match status" value="1"/>
</dbReference>
<dbReference type="SUPFAM" id="SSF54631">
    <property type="entry name" value="CBS-domain pair"/>
    <property type="match status" value="1"/>
</dbReference>
<dbReference type="Proteomes" id="UP000075787">
    <property type="component" value="Unassembled WGS sequence"/>
</dbReference>
<protein>
    <recommendedName>
        <fullName evidence="3">CBS domain-containing protein</fullName>
    </recommendedName>
</protein>
<dbReference type="InterPro" id="IPR018821">
    <property type="entry name" value="DUF294_put_nucleoTrafse_sb-bd"/>
</dbReference>
<dbReference type="Pfam" id="PF10335">
    <property type="entry name" value="DUF294_C"/>
    <property type="match status" value="1"/>
</dbReference>
<evidence type="ECO:0000313" key="4">
    <source>
        <dbReference type="EMBL" id="KYO50363.1"/>
    </source>
</evidence>
<proteinExistence type="predicted"/>
<organism evidence="4 5">
    <name type="scientific">Tistrella mobilis</name>
    <dbReference type="NCBI Taxonomy" id="171437"/>
    <lineage>
        <taxon>Bacteria</taxon>
        <taxon>Pseudomonadati</taxon>
        <taxon>Pseudomonadota</taxon>
        <taxon>Alphaproteobacteria</taxon>
        <taxon>Geminicoccales</taxon>
        <taxon>Geminicoccaceae</taxon>
        <taxon>Tistrella</taxon>
    </lineage>
</organism>
<dbReference type="Pfam" id="PF00571">
    <property type="entry name" value="CBS"/>
    <property type="match status" value="2"/>
</dbReference>